<comment type="caution">
    <text evidence="5">The sequence shown here is derived from an EMBL/GenBank/DDBJ whole genome shotgun (WGS) entry which is preliminary data.</text>
</comment>
<dbReference type="PANTHER" id="PTHR37981">
    <property type="entry name" value="LIPASE 2"/>
    <property type="match status" value="1"/>
</dbReference>
<sequence>MRSTVVLPGLLVTAALLAGCKGEKADEPPLRAEEPVRAGDRYVAMGDSYTAAPRIGPTDDESTGCTQSTNNYPHLLAAELDLELEDVSCGGAITASIEQGQVTYKNAQLDPQIDALTEATDLVTISIGANDERIYGDLIRFCVQRATDPEGAPCTEADAAGGELSVEARIDRMEERIVDVLAGITAEAPEARVVFVGYPQFAPDERCAQFPIGAGDVEFAQRVNELLVLAQERAAAEAGVEFLDLYELTEGHHFCADDPWVAGLHPTAPAITYHPYLKEQQVAAEALAELVS</sequence>
<dbReference type="InterPro" id="IPR036514">
    <property type="entry name" value="SGNH_hydro_sf"/>
</dbReference>
<dbReference type="Proteomes" id="UP000530424">
    <property type="component" value="Unassembled WGS sequence"/>
</dbReference>
<dbReference type="RefSeq" id="WP_179669368.1">
    <property type="nucleotide sequence ID" value="NZ_JACCFP010000001.1"/>
</dbReference>
<dbReference type="PROSITE" id="PS51257">
    <property type="entry name" value="PROKAR_LIPOPROTEIN"/>
    <property type="match status" value="1"/>
</dbReference>
<keyword evidence="2" id="KW-1015">Disulfide bond</keyword>
<proteinExistence type="predicted"/>
<feature type="active site" description="Nucleophile" evidence="1">
    <location>
        <position position="48"/>
    </location>
</feature>
<dbReference type="GO" id="GO:0019433">
    <property type="term" value="P:triglyceride catabolic process"/>
    <property type="evidence" value="ECO:0007669"/>
    <property type="project" value="TreeGrafter"/>
</dbReference>
<dbReference type="GO" id="GO:0004806">
    <property type="term" value="F:triacylglycerol lipase activity"/>
    <property type="evidence" value="ECO:0007669"/>
    <property type="project" value="TreeGrafter"/>
</dbReference>
<protein>
    <submittedName>
        <fullName evidence="5">Lysophospholipase L1-like esterase</fullName>
    </submittedName>
</protein>
<dbReference type="Pfam" id="PF13472">
    <property type="entry name" value="Lipase_GDSL_2"/>
    <property type="match status" value="1"/>
</dbReference>
<dbReference type="Gene3D" id="3.40.50.1110">
    <property type="entry name" value="SGNH hydrolase"/>
    <property type="match status" value="1"/>
</dbReference>
<keyword evidence="3" id="KW-0732">Signal</keyword>
<accession>A0A853C766</accession>
<evidence type="ECO:0000313" key="6">
    <source>
        <dbReference type="Proteomes" id="UP000530424"/>
    </source>
</evidence>
<dbReference type="EMBL" id="JACCFP010000001">
    <property type="protein sequence ID" value="NYJ03079.1"/>
    <property type="molecule type" value="Genomic_DNA"/>
</dbReference>
<name>A0A853C766_9ACTN</name>
<dbReference type="CDD" id="cd01823">
    <property type="entry name" value="SEST_like"/>
    <property type="match status" value="1"/>
</dbReference>
<dbReference type="AlphaFoldDB" id="A0A853C766"/>
<feature type="disulfide bond" evidence="2">
    <location>
        <begin position="142"/>
        <end position="154"/>
    </location>
</feature>
<feature type="disulfide bond" evidence="2">
    <location>
        <begin position="65"/>
        <end position="89"/>
    </location>
</feature>
<reference evidence="5 6" key="1">
    <citation type="submission" date="2020-07" db="EMBL/GenBank/DDBJ databases">
        <title>Sequencing the genomes of 1000 actinobacteria strains.</title>
        <authorList>
            <person name="Klenk H.-P."/>
        </authorList>
    </citation>
    <scope>NUCLEOTIDE SEQUENCE [LARGE SCALE GENOMIC DNA]</scope>
    <source>
        <strain evidence="5 6">DSM 103833</strain>
    </source>
</reference>
<feature type="active site" evidence="1">
    <location>
        <position position="274"/>
    </location>
</feature>
<gene>
    <name evidence="5" type="ORF">HNR19_003777</name>
</gene>
<dbReference type="InterPro" id="IPR013830">
    <property type="entry name" value="SGNH_hydro"/>
</dbReference>
<evidence type="ECO:0000256" key="3">
    <source>
        <dbReference type="SAM" id="SignalP"/>
    </source>
</evidence>
<organism evidence="5 6">
    <name type="scientific">Nocardioides thalensis</name>
    <dbReference type="NCBI Taxonomy" id="1914755"/>
    <lineage>
        <taxon>Bacteria</taxon>
        <taxon>Bacillati</taxon>
        <taxon>Actinomycetota</taxon>
        <taxon>Actinomycetes</taxon>
        <taxon>Propionibacteriales</taxon>
        <taxon>Nocardioidaceae</taxon>
        <taxon>Nocardioides</taxon>
    </lineage>
</organism>
<dbReference type="PANTHER" id="PTHR37981:SF1">
    <property type="entry name" value="SGNH HYDROLASE-TYPE ESTERASE DOMAIN-CONTAINING PROTEIN"/>
    <property type="match status" value="1"/>
</dbReference>
<dbReference type="InterPro" id="IPR037460">
    <property type="entry name" value="SEST-like"/>
</dbReference>
<feature type="domain" description="SGNH hydrolase-type esterase" evidence="4">
    <location>
        <begin position="44"/>
        <end position="268"/>
    </location>
</feature>
<evidence type="ECO:0000256" key="2">
    <source>
        <dbReference type="PIRSR" id="PIRSR637460-2"/>
    </source>
</evidence>
<feature type="signal peptide" evidence="3">
    <location>
        <begin position="1"/>
        <end position="18"/>
    </location>
</feature>
<dbReference type="SUPFAM" id="SSF52266">
    <property type="entry name" value="SGNH hydrolase"/>
    <property type="match status" value="1"/>
</dbReference>
<evidence type="ECO:0000259" key="4">
    <source>
        <dbReference type="Pfam" id="PF13472"/>
    </source>
</evidence>
<keyword evidence="6" id="KW-1185">Reference proteome</keyword>
<evidence type="ECO:0000256" key="1">
    <source>
        <dbReference type="PIRSR" id="PIRSR637460-1"/>
    </source>
</evidence>
<feature type="chain" id="PRO_5038866465" evidence="3">
    <location>
        <begin position="19"/>
        <end position="292"/>
    </location>
</feature>
<feature type="disulfide bond" evidence="2">
    <location>
        <begin position="207"/>
        <end position="255"/>
    </location>
</feature>
<evidence type="ECO:0000313" key="5">
    <source>
        <dbReference type="EMBL" id="NYJ03079.1"/>
    </source>
</evidence>